<dbReference type="PANTHER" id="PTHR38011:SF11">
    <property type="entry name" value="2,5-DIAMINO-6-RIBOSYLAMINO-4(3H)-PYRIMIDINONE 5'-PHOSPHATE REDUCTASE"/>
    <property type="match status" value="1"/>
</dbReference>
<dbReference type="InterPro" id="IPR002734">
    <property type="entry name" value="RibDG_C"/>
</dbReference>
<gene>
    <name evidence="2" type="ORF">FHX49_001427</name>
</gene>
<organism evidence="2 3">
    <name type="scientific">Microbacterium endophyticum</name>
    <dbReference type="NCBI Taxonomy" id="1526412"/>
    <lineage>
        <taxon>Bacteria</taxon>
        <taxon>Bacillati</taxon>
        <taxon>Actinomycetota</taxon>
        <taxon>Actinomycetes</taxon>
        <taxon>Micrococcales</taxon>
        <taxon>Microbacteriaceae</taxon>
        <taxon>Microbacterium</taxon>
    </lineage>
</organism>
<proteinExistence type="predicted"/>
<dbReference type="RefSeq" id="WP_165141200.1">
    <property type="nucleotide sequence ID" value="NZ_CP049255.1"/>
</dbReference>
<accession>A0A7W4V3Z7</accession>
<dbReference type="InterPro" id="IPR024072">
    <property type="entry name" value="DHFR-like_dom_sf"/>
</dbReference>
<protein>
    <submittedName>
        <fullName evidence="2">Dihydrofolate reductase</fullName>
    </submittedName>
</protein>
<dbReference type="SUPFAM" id="SSF53597">
    <property type="entry name" value="Dihydrofolate reductase-like"/>
    <property type="match status" value="1"/>
</dbReference>
<comment type="caution">
    <text evidence="2">The sequence shown here is derived from an EMBL/GenBank/DDBJ whole genome shotgun (WGS) entry which is preliminary data.</text>
</comment>
<dbReference type="Pfam" id="PF01872">
    <property type="entry name" value="RibD_C"/>
    <property type="match status" value="1"/>
</dbReference>
<dbReference type="GO" id="GO:0008703">
    <property type="term" value="F:5-amino-6-(5-phosphoribosylamino)uracil reductase activity"/>
    <property type="evidence" value="ECO:0007669"/>
    <property type="project" value="InterPro"/>
</dbReference>
<dbReference type="InterPro" id="IPR050765">
    <property type="entry name" value="Riboflavin_Biosynth_HTPR"/>
</dbReference>
<evidence type="ECO:0000313" key="2">
    <source>
        <dbReference type="EMBL" id="MBB2975860.1"/>
    </source>
</evidence>
<dbReference type="AlphaFoldDB" id="A0A7W4V3Z7"/>
<evidence type="ECO:0000259" key="1">
    <source>
        <dbReference type="Pfam" id="PF01872"/>
    </source>
</evidence>
<evidence type="ECO:0000313" key="3">
    <source>
        <dbReference type="Proteomes" id="UP000529310"/>
    </source>
</evidence>
<reference evidence="2 3" key="1">
    <citation type="submission" date="2020-08" db="EMBL/GenBank/DDBJ databases">
        <title>Sequencing the genomes of 1000 actinobacteria strains.</title>
        <authorList>
            <person name="Klenk H.-P."/>
        </authorList>
    </citation>
    <scope>NUCLEOTIDE SEQUENCE [LARGE SCALE GENOMIC DNA]</scope>
    <source>
        <strain evidence="2 3">DSM 27099</strain>
    </source>
</reference>
<dbReference type="PANTHER" id="PTHR38011">
    <property type="entry name" value="DIHYDROFOLATE REDUCTASE FAMILY PROTEIN (AFU_ORTHOLOGUE AFUA_8G06820)"/>
    <property type="match status" value="1"/>
</dbReference>
<dbReference type="EMBL" id="JACHWQ010000003">
    <property type="protein sequence ID" value="MBB2975860.1"/>
    <property type="molecule type" value="Genomic_DNA"/>
</dbReference>
<sequence length="196" mass="21823">MPARFVYWMNVSLDLKIERDRDEDGSGDWMSIDEAIHLVFNARAAGLTHMVQGRKVYEAMEQYWPAVREDPSQPAFARAYGEIWTSMPKTLVSRSRTNADYNTQIIGDRAMDRLAALRAESTGDIGVGGADVASQMLLAGLLDELLLFTHPVILGRGRPVFDAYDEPIKLNLLEQAAYPGGVTMHRYAIDYPAVAS</sequence>
<name>A0A7W4V3Z7_9MICO</name>
<dbReference type="Gene3D" id="3.40.430.10">
    <property type="entry name" value="Dihydrofolate Reductase, subunit A"/>
    <property type="match status" value="1"/>
</dbReference>
<feature type="domain" description="Bacterial bifunctional deaminase-reductase C-terminal" evidence="1">
    <location>
        <begin position="9"/>
        <end position="182"/>
    </location>
</feature>
<dbReference type="Proteomes" id="UP000529310">
    <property type="component" value="Unassembled WGS sequence"/>
</dbReference>
<keyword evidence="3" id="KW-1185">Reference proteome</keyword>
<dbReference type="GO" id="GO:0009231">
    <property type="term" value="P:riboflavin biosynthetic process"/>
    <property type="evidence" value="ECO:0007669"/>
    <property type="project" value="InterPro"/>
</dbReference>